<feature type="region of interest" description="Disordered" evidence="1">
    <location>
        <begin position="32"/>
        <end position="52"/>
    </location>
</feature>
<keyword evidence="5" id="KW-1185">Reference proteome</keyword>
<comment type="caution">
    <text evidence="4">The sequence shown here is derived from an EMBL/GenBank/DDBJ whole genome shotgun (WGS) entry which is preliminary data.</text>
</comment>
<dbReference type="RefSeq" id="WP_088483074.1">
    <property type="nucleotide sequence ID" value="NZ_NISI01000003.1"/>
</dbReference>
<keyword evidence="2" id="KW-1133">Transmembrane helix</keyword>
<organism evidence="4 5">
    <name type="scientific">Roseateles puraquae</name>
    <dbReference type="NCBI Taxonomy" id="431059"/>
    <lineage>
        <taxon>Bacteria</taxon>
        <taxon>Pseudomonadati</taxon>
        <taxon>Pseudomonadota</taxon>
        <taxon>Betaproteobacteria</taxon>
        <taxon>Burkholderiales</taxon>
        <taxon>Sphaerotilaceae</taxon>
        <taxon>Roseateles</taxon>
    </lineage>
</organism>
<dbReference type="AlphaFoldDB" id="A0A254N907"/>
<keyword evidence="2" id="KW-0812">Transmembrane</keyword>
<evidence type="ECO:0000256" key="3">
    <source>
        <dbReference type="SAM" id="SignalP"/>
    </source>
</evidence>
<evidence type="ECO:0000256" key="2">
    <source>
        <dbReference type="SAM" id="Phobius"/>
    </source>
</evidence>
<feature type="signal peptide" evidence="3">
    <location>
        <begin position="1"/>
        <end position="25"/>
    </location>
</feature>
<evidence type="ECO:0000256" key="1">
    <source>
        <dbReference type="SAM" id="MobiDB-lite"/>
    </source>
</evidence>
<feature type="chain" id="PRO_5012310019" evidence="3">
    <location>
        <begin position="26"/>
        <end position="212"/>
    </location>
</feature>
<keyword evidence="2" id="KW-0472">Membrane</keyword>
<reference evidence="4 5" key="1">
    <citation type="journal article" date="2007" name="Int. J. Syst. Evol. Microbiol.">
        <title>Description of Pelomonas aquatica sp. nov. and Pelomonas puraquae sp. nov., isolated from industrial and haemodialysis water.</title>
        <authorList>
            <person name="Gomila M."/>
            <person name="Bowien B."/>
            <person name="Falsen E."/>
            <person name="Moore E.R."/>
            <person name="Lalucat J."/>
        </authorList>
    </citation>
    <scope>NUCLEOTIDE SEQUENCE [LARGE SCALE GENOMIC DNA]</scope>
    <source>
        <strain evidence="4 5">CCUG 52769</strain>
    </source>
</reference>
<dbReference type="Proteomes" id="UP000197446">
    <property type="component" value="Unassembled WGS sequence"/>
</dbReference>
<feature type="region of interest" description="Disordered" evidence="1">
    <location>
        <begin position="151"/>
        <end position="177"/>
    </location>
</feature>
<keyword evidence="3" id="KW-0732">Signal</keyword>
<evidence type="ECO:0000313" key="5">
    <source>
        <dbReference type="Proteomes" id="UP000197446"/>
    </source>
</evidence>
<dbReference type="OrthoDB" id="5600128at2"/>
<feature type="transmembrane region" description="Helical" evidence="2">
    <location>
        <begin position="181"/>
        <end position="198"/>
    </location>
</feature>
<name>A0A254N907_9BURK</name>
<evidence type="ECO:0000313" key="4">
    <source>
        <dbReference type="EMBL" id="OWR04054.1"/>
    </source>
</evidence>
<accession>A0A254N907</accession>
<feature type="compositionally biased region" description="Basic and acidic residues" evidence="1">
    <location>
        <begin position="157"/>
        <end position="176"/>
    </location>
</feature>
<dbReference type="EMBL" id="NISI01000003">
    <property type="protein sequence ID" value="OWR04054.1"/>
    <property type="molecule type" value="Genomic_DNA"/>
</dbReference>
<proteinExistence type="predicted"/>
<protein>
    <submittedName>
        <fullName evidence="4">Uncharacterized protein</fullName>
    </submittedName>
</protein>
<gene>
    <name evidence="4" type="ORF">CDO81_10030</name>
</gene>
<sequence>MTRTLLLRTLASAVLATSFCLSAIAGPGAHGPNGEHLDAPATAAAPGNSRPRLEAKTEQFELVATLGGGEFSMLIDRFATNEPVLNAQVEVESGGLKAKAPFHDDIGDYAVADEAMLKLLATPGEHAIVITVIHGNESDLLDGTLKVSAAQAQEAAEAPHSHDHAGGDDHGHEHTTGSRKLWTGVGVIAAMLIAVAAWRRRAGAKTWNGGQA</sequence>